<dbReference type="KEGG" id="sba:Sulba_2495"/>
<dbReference type="OrthoDB" id="10007551at2"/>
<dbReference type="HOGENOM" id="CLU_745814_0_0_7"/>
<proteinExistence type="predicted"/>
<dbReference type="Proteomes" id="UP000006176">
    <property type="component" value="Chromosome"/>
</dbReference>
<evidence type="ECO:0000313" key="1">
    <source>
        <dbReference type="EMBL" id="AFL69762.1"/>
    </source>
</evidence>
<gene>
    <name evidence="1" type="ordered locus">Sulba_2495</name>
</gene>
<evidence type="ECO:0000313" key="2">
    <source>
        <dbReference type="Proteomes" id="UP000006176"/>
    </source>
</evidence>
<reference evidence="1 2" key="1">
    <citation type="submission" date="2012-06" db="EMBL/GenBank/DDBJ databases">
        <title>Complete sequence of Sulfurospirillum barnesii SES-3.</title>
        <authorList>
            <consortium name="US DOE Joint Genome Institute"/>
            <person name="Lucas S."/>
            <person name="Han J."/>
            <person name="Lapidus A."/>
            <person name="Cheng J.-F."/>
            <person name="Goodwin L."/>
            <person name="Pitluck S."/>
            <person name="Peters L."/>
            <person name="Ovchinnikova G."/>
            <person name="Lu M."/>
            <person name="Detter J.C."/>
            <person name="Han C."/>
            <person name="Tapia R."/>
            <person name="Land M."/>
            <person name="Hauser L."/>
            <person name="Kyrpides N."/>
            <person name="Ivanova N."/>
            <person name="Pagani I."/>
            <person name="Stolz J."/>
            <person name="Arkin A."/>
            <person name="Dehal P."/>
            <person name="Oremland R."/>
            <person name="Saltikov C."/>
            <person name="Basu P."/>
            <person name="Hollibaugh J."/>
            <person name="Newman D."/>
            <person name="Stolyar S."/>
            <person name="Hazen T."/>
            <person name="Woyke T."/>
        </authorList>
    </citation>
    <scope>NUCLEOTIDE SEQUENCE [LARGE SCALE GENOMIC DNA]</scope>
    <source>
        <strain evidence="2">ATCC 700032 / DSM 10660 / SES-3</strain>
    </source>
</reference>
<sequence length="371" mass="39809">MGAVAVDYVNQPSNNVKYVGNGAVKVPAPTVATPPISTNVSTVVNKSVESVFGSNGKAGGKTIGRSNLLGLAVSLAAPLIYDYFTDDEKASLTDSELQAVERYESLQKSYETQLAALKDLEEMNHKVLEKAPEVVATPFTAYSQGEALPTVLSNNSKALVKSVDSLASVNAKGVGAIVEAVGVLSNSLSKELVNLNTTLKSSLLIQQQLLDISSATLQIEAQKFANPSVQVVATSLDKLSENVKPFNASIVGVNNALDELVKLKAVDNEQEKEHYALRSEEIELSKEAFEYNKTAQTVKDLDGNTIAKLEPREAELVKNAVVAVEKTDINNFELDEEDIDIVTPFDISSIYGYEHNSVIYENIIKGLGGSV</sequence>
<name>I3Y0N8_SULBS</name>
<accession>I3Y0N8</accession>
<dbReference type="PATRIC" id="fig|760154.4.peg.2494"/>
<organism evidence="1 2">
    <name type="scientific">Sulfurospirillum barnesii (strain ATCC 700032 / DSM 10660 / SES-3)</name>
    <dbReference type="NCBI Taxonomy" id="760154"/>
    <lineage>
        <taxon>Bacteria</taxon>
        <taxon>Pseudomonadati</taxon>
        <taxon>Campylobacterota</taxon>
        <taxon>Epsilonproteobacteria</taxon>
        <taxon>Campylobacterales</taxon>
        <taxon>Sulfurospirillaceae</taxon>
        <taxon>Sulfurospirillum</taxon>
    </lineage>
</organism>
<dbReference type="eggNOG" id="ENOG5030TG1">
    <property type="taxonomic scope" value="Bacteria"/>
</dbReference>
<dbReference type="RefSeq" id="WP_014770625.1">
    <property type="nucleotide sequence ID" value="NC_018002.1"/>
</dbReference>
<keyword evidence="2" id="KW-1185">Reference proteome</keyword>
<dbReference type="STRING" id="760154.Sulba_2495"/>
<dbReference type="AlphaFoldDB" id="I3Y0N8"/>
<dbReference type="EMBL" id="CP003333">
    <property type="protein sequence ID" value="AFL69762.1"/>
    <property type="molecule type" value="Genomic_DNA"/>
</dbReference>
<protein>
    <submittedName>
        <fullName evidence="1">Uncharacterized protein</fullName>
    </submittedName>
</protein>